<evidence type="ECO:0000313" key="3">
    <source>
        <dbReference type="EMBL" id="WPX96276.1"/>
    </source>
</evidence>
<dbReference type="PROSITE" id="PS50110">
    <property type="entry name" value="RESPONSE_REGULATORY"/>
    <property type="match status" value="1"/>
</dbReference>
<dbReference type="PANTHER" id="PTHR43228:SF1">
    <property type="entry name" value="TWO-COMPONENT RESPONSE REGULATOR ARR22"/>
    <property type="match status" value="1"/>
</dbReference>
<protein>
    <submittedName>
        <fullName evidence="3">Response regulator N-terminal domain protein</fullName>
    </submittedName>
</protein>
<gene>
    <name evidence="3" type="ORF">Bandiella_00385</name>
</gene>
<keyword evidence="1" id="KW-0597">Phosphoprotein</keyword>
<proteinExistence type="predicted"/>
<dbReference type="RefSeq" id="WP_323733141.1">
    <property type="nucleotide sequence ID" value="NZ_CP110820.1"/>
</dbReference>
<evidence type="ECO:0000313" key="4">
    <source>
        <dbReference type="Proteomes" id="UP001327219"/>
    </source>
</evidence>
<dbReference type="EMBL" id="CP110820">
    <property type="protein sequence ID" value="WPX96276.1"/>
    <property type="molecule type" value="Genomic_DNA"/>
</dbReference>
<dbReference type="PANTHER" id="PTHR43228">
    <property type="entry name" value="TWO-COMPONENT RESPONSE REGULATOR"/>
    <property type="match status" value="1"/>
</dbReference>
<dbReference type="InterPro" id="IPR011006">
    <property type="entry name" value="CheY-like_superfamily"/>
</dbReference>
<dbReference type="Proteomes" id="UP001327219">
    <property type="component" value="Chromosome"/>
</dbReference>
<evidence type="ECO:0000256" key="1">
    <source>
        <dbReference type="PROSITE-ProRule" id="PRU00169"/>
    </source>
</evidence>
<dbReference type="SUPFAM" id="SSF52172">
    <property type="entry name" value="CheY-like"/>
    <property type="match status" value="1"/>
</dbReference>
<accession>A0ABZ0UJJ8</accession>
<name>A0ABZ0UJJ8_9RICK</name>
<sequence>MYIERSDLQRKKANKEITILIVEDNSYVRNLVCSILKKHEYNLVVATNGAEAINKLNIYGAKIIDLIITDYQMPQMNGLEFMNEIRQ</sequence>
<dbReference type="InterPro" id="IPR001789">
    <property type="entry name" value="Sig_transdc_resp-reg_receiver"/>
</dbReference>
<organism evidence="3 4">
    <name type="scientific">Candidatus Bandiella euplotis</name>
    <dbReference type="NCBI Taxonomy" id="1664265"/>
    <lineage>
        <taxon>Bacteria</taxon>
        <taxon>Pseudomonadati</taxon>
        <taxon>Pseudomonadota</taxon>
        <taxon>Alphaproteobacteria</taxon>
        <taxon>Rickettsiales</taxon>
        <taxon>Candidatus Midichloriaceae</taxon>
        <taxon>Candidatus Bandiella</taxon>
    </lineage>
</organism>
<feature type="modified residue" description="4-aspartylphosphate" evidence="1">
    <location>
        <position position="70"/>
    </location>
</feature>
<reference evidence="3 4" key="1">
    <citation type="submission" date="2022-11" db="EMBL/GenBank/DDBJ databases">
        <title>Host association and intracellularity evolved multiple times independently in the Rickettsiales.</title>
        <authorList>
            <person name="Castelli M."/>
            <person name="Nardi T."/>
            <person name="Gammuto L."/>
            <person name="Bellinzona G."/>
            <person name="Sabaneyeva E."/>
            <person name="Potekhin A."/>
            <person name="Serra V."/>
            <person name="Petroni G."/>
            <person name="Sassera D."/>
        </authorList>
    </citation>
    <scope>NUCLEOTIDE SEQUENCE [LARGE SCALE GENOMIC DNA]</scope>
    <source>
        <strain evidence="3 4">NDG2</strain>
    </source>
</reference>
<dbReference type="Pfam" id="PF00072">
    <property type="entry name" value="Response_reg"/>
    <property type="match status" value="1"/>
</dbReference>
<feature type="domain" description="Response regulatory" evidence="2">
    <location>
        <begin position="18"/>
        <end position="87"/>
    </location>
</feature>
<dbReference type="InterPro" id="IPR052048">
    <property type="entry name" value="ST_Response_Regulator"/>
</dbReference>
<keyword evidence="4" id="KW-1185">Reference proteome</keyword>
<dbReference type="Gene3D" id="3.40.50.2300">
    <property type="match status" value="1"/>
</dbReference>
<evidence type="ECO:0000259" key="2">
    <source>
        <dbReference type="PROSITE" id="PS50110"/>
    </source>
</evidence>